<feature type="domain" description="ANTAR" evidence="1">
    <location>
        <begin position="154"/>
        <end position="215"/>
    </location>
</feature>
<organism evidence="2 3">
    <name type="scientific">Mycobacterium mantenii</name>
    <dbReference type="NCBI Taxonomy" id="560555"/>
    <lineage>
        <taxon>Bacteria</taxon>
        <taxon>Bacillati</taxon>
        <taxon>Actinomycetota</taxon>
        <taxon>Actinomycetes</taxon>
        <taxon>Mycobacteriales</taxon>
        <taxon>Mycobacteriaceae</taxon>
        <taxon>Mycobacterium</taxon>
        <taxon>Mycobacterium avium complex (MAC)</taxon>
    </lineage>
</organism>
<dbReference type="InterPro" id="IPR005561">
    <property type="entry name" value="ANTAR"/>
</dbReference>
<name>A0A1A2TIJ2_MYCNT</name>
<evidence type="ECO:0000313" key="2">
    <source>
        <dbReference type="EMBL" id="OBH80529.1"/>
    </source>
</evidence>
<comment type="caution">
    <text evidence="2">The sequence shown here is derived from an EMBL/GenBank/DDBJ whole genome shotgun (WGS) entry which is preliminary data.</text>
</comment>
<evidence type="ECO:0000313" key="3">
    <source>
        <dbReference type="Proteomes" id="UP000092389"/>
    </source>
</evidence>
<dbReference type="EMBL" id="LZJU01000018">
    <property type="protein sequence ID" value="OBH80529.1"/>
    <property type="molecule type" value="Genomic_DNA"/>
</dbReference>
<dbReference type="InterPro" id="IPR036388">
    <property type="entry name" value="WH-like_DNA-bd_sf"/>
</dbReference>
<dbReference type="Pfam" id="PF03861">
    <property type="entry name" value="ANTAR"/>
    <property type="match status" value="1"/>
</dbReference>
<sequence>MFLDRDLCIRGLNGPYETISLRKRDEMLGGFVADVFPENPDDPQASGLELLVASVESALGRNGTDVMPIMRYDITDPHNPGVFLPKLWTARNVAVHDGDGTIGVLHQVAEITSFDQALSALSLTNAGGRAFDGAEQLHVLAALSAQARAGPDGASAMAHEIRQLQRALETRDIIGQAKGMLMERFDIDAASAFDLLVRLSQTSNTPLAELAAKLIRIDHPSR</sequence>
<evidence type="ECO:0000259" key="1">
    <source>
        <dbReference type="PROSITE" id="PS50921"/>
    </source>
</evidence>
<proteinExistence type="predicted"/>
<accession>A0A1A2TVX2</accession>
<dbReference type="Proteomes" id="UP000092389">
    <property type="component" value="Unassembled WGS sequence"/>
</dbReference>
<dbReference type="AlphaFoldDB" id="A0A1A2TIJ2"/>
<accession>A0A1A2TIJ2</accession>
<dbReference type="Gene3D" id="1.10.10.10">
    <property type="entry name" value="Winged helix-like DNA-binding domain superfamily/Winged helix DNA-binding domain"/>
    <property type="match status" value="1"/>
</dbReference>
<reference evidence="2 3" key="1">
    <citation type="submission" date="2016-06" db="EMBL/GenBank/DDBJ databases">
        <authorList>
            <person name="Kjaerup R.B."/>
            <person name="Dalgaard T.S."/>
            <person name="Juul-Madsen H.R."/>
        </authorList>
    </citation>
    <scope>NUCLEOTIDE SEQUENCE [LARGE SCALE GENOMIC DNA]</scope>
    <source>
        <strain evidence="2 3">E152</strain>
    </source>
</reference>
<dbReference type="GO" id="GO:0003723">
    <property type="term" value="F:RNA binding"/>
    <property type="evidence" value="ECO:0007669"/>
    <property type="project" value="InterPro"/>
</dbReference>
<dbReference type="SUPFAM" id="SSF52172">
    <property type="entry name" value="CheY-like"/>
    <property type="match status" value="1"/>
</dbReference>
<dbReference type="InterPro" id="IPR011006">
    <property type="entry name" value="CheY-like_superfamily"/>
</dbReference>
<protein>
    <recommendedName>
        <fullName evidence="1">ANTAR domain-containing protein</fullName>
    </recommendedName>
</protein>
<dbReference type="Gene3D" id="3.30.450.20">
    <property type="entry name" value="PAS domain"/>
    <property type="match status" value="1"/>
</dbReference>
<dbReference type="PROSITE" id="PS50921">
    <property type="entry name" value="ANTAR"/>
    <property type="match status" value="1"/>
</dbReference>
<dbReference type="SMART" id="SM01012">
    <property type="entry name" value="ANTAR"/>
    <property type="match status" value="1"/>
</dbReference>
<gene>
    <name evidence="2" type="ORF">A5683_14775</name>
</gene>